<feature type="domain" description="Helitron helicase-like" evidence="2">
    <location>
        <begin position="353"/>
        <end position="415"/>
    </location>
</feature>
<feature type="region of interest" description="Disordered" evidence="1">
    <location>
        <begin position="58"/>
        <end position="82"/>
    </location>
</feature>
<feature type="compositionally biased region" description="Polar residues" evidence="1">
    <location>
        <begin position="661"/>
        <end position="682"/>
    </location>
</feature>
<feature type="region of interest" description="Disordered" evidence="1">
    <location>
        <begin position="1"/>
        <end position="32"/>
    </location>
</feature>
<feature type="region of interest" description="Disordered" evidence="1">
    <location>
        <begin position="656"/>
        <end position="687"/>
    </location>
</feature>
<accession>A0A3P6FMY0</accession>
<dbReference type="PANTHER" id="PTHR45786">
    <property type="entry name" value="DNA BINDING PROTEIN-LIKE"/>
    <property type="match status" value="1"/>
</dbReference>
<sequence>MKRKLQYSSGAGAHRKRSHTDPKQRNVAAKSKDIPLSSVFDRLLNDITNKDFASRFQSQVTASNPANKRVSFEKDNNDKPNNKYHLLTRVNYAVISSRTKFSPSSQVTFEGQDTLNCTLQNTTNRVHRRDSGITENADLDHEVSNVDPRIEDFQGTMDDSDLEFGCSSQESSDTDYSDDEQPIELEPEKENQSERIHFLAAFKSKHASSNSKADGLKKEIIEPIMKMLNDVNPYVKQFRSAKERFRMNPEKTFHMRIVSRSDKDGRTYNMPTASEVAALIPGDFNLGMDKRDIVLQHKSGRLTRIDEIHISYLALQYPLLFVYGEDSFRVGIKKGVTEASKKLKKDTISMRQFFAFRIQERENESHALLYSRRLFRQFIVDAYTTIESNRLRYLKLNQTSLRSDSYDSIKESENAGNTCMNEQDLFITFTCNPKWSELTRFIQKRGLKSDDIPDIICRMSKMKLDCLMHDLTKKNILGKTASLIFFFTSMYTVEFQKRGQPHAHILLFMQLCSKFHKTEDIDKIISAEIPDKASDPALYNVVKDMMIHGPCGAANMNSPCMENGRCEKTFLKQFAENTTVKKDGFPVYRRRDLSNRYVEKNGLKCDNRWVIPYNKKLSLRYRAHINVEWCNQTGSIKYLFKYINKEADRVTVVVEPPGPQGDQTAATSHPSSKSAAVNSTIGSDGDVLKQNVEPRKNEIKDFFDCRSTTVEKLSFHLPGKQNIIFRGKDKLKEVVGRKLIENIMFLA</sequence>
<dbReference type="AlphaFoldDB" id="A0A3P6FMY0"/>
<gene>
    <name evidence="3" type="ORF">BOLC1T01413H</name>
</gene>
<feature type="compositionally biased region" description="Acidic residues" evidence="1">
    <location>
        <begin position="172"/>
        <end position="185"/>
    </location>
</feature>
<dbReference type="Pfam" id="PF14214">
    <property type="entry name" value="Helitron_like_N"/>
    <property type="match status" value="2"/>
</dbReference>
<dbReference type="PANTHER" id="PTHR45786:SF66">
    <property type="entry name" value="HOOK MOTIF PROTEIN, PUTATIVE-RELATED"/>
    <property type="match status" value="1"/>
</dbReference>
<dbReference type="InterPro" id="IPR025476">
    <property type="entry name" value="Helitron_helicase-like"/>
</dbReference>
<dbReference type="EMBL" id="LR031878">
    <property type="protein sequence ID" value="VDD49024.1"/>
    <property type="molecule type" value="Genomic_DNA"/>
</dbReference>
<proteinExistence type="predicted"/>
<reference evidence="3" key="1">
    <citation type="submission" date="2018-11" db="EMBL/GenBank/DDBJ databases">
        <authorList>
            <consortium name="Genoscope - CEA"/>
            <person name="William W."/>
        </authorList>
    </citation>
    <scope>NUCLEOTIDE SEQUENCE</scope>
</reference>
<evidence type="ECO:0000313" key="3">
    <source>
        <dbReference type="EMBL" id="VDD49024.1"/>
    </source>
</evidence>
<organism evidence="3">
    <name type="scientific">Brassica oleracea</name>
    <name type="common">Wild cabbage</name>
    <dbReference type="NCBI Taxonomy" id="3712"/>
    <lineage>
        <taxon>Eukaryota</taxon>
        <taxon>Viridiplantae</taxon>
        <taxon>Streptophyta</taxon>
        <taxon>Embryophyta</taxon>
        <taxon>Tracheophyta</taxon>
        <taxon>Spermatophyta</taxon>
        <taxon>Magnoliopsida</taxon>
        <taxon>eudicotyledons</taxon>
        <taxon>Gunneridae</taxon>
        <taxon>Pentapetalae</taxon>
        <taxon>rosids</taxon>
        <taxon>malvids</taxon>
        <taxon>Brassicales</taxon>
        <taxon>Brassicaceae</taxon>
        <taxon>Brassiceae</taxon>
        <taxon>Brassica</taxon>
    </lineage>
</organism>
<feature type="compositionally biased region" description="Basic and acidic residues" evidence="1">
    <location>
        <begin position="70"/>
        <end position="81"/>
    </location>
</feature>
<name>A0A3P6FMY0_BRAOL</name>
<feature type="domain" description="Helitron helicase-like" evidence="2">
    <location>
        <begin position="421"/>
        <end position="507"/>
    </location>
</feature>
<protein>
    <recommendedName>
        <fullName evidence="2">Helitron helicase-like domain-containing protein</fullName>
    </recommendedName>
</protein>
<feature type="region of interest" description="Disordered" evidence="1">
    <location>
        <begin position="157"/>
        <end position="192"/>
    </location>
</feature>
<evidence type="ECO:0000259" key="2">
    <source>
        <dbReference type="Pfam" id="PF14214"/>
    </source>
</evidence>
<evidence type="ECO:0000256" key="1">
    <source>
        <dbReference type="SAM" id="MobiDB-lite"/>
    </source>
</evidence>